<name>A0A378XUI5_PAEPO</name>
<feature type="chain" id="PRO_5016954617" evidence="1">
    <location>
        <begin position="25"/>
        <end position="41"/>
    </location>
</feature>
<feature type="signal peptide" evidence="1">
    <location>
        <begin position="1"/>
        <end position="24"/>
    </location>
</feature>
<gene>
    <name evidence="2" type="ORF">NCTC10343_01097</name>
</gene>
<protein>
    <submittedName>
        <fullName evidence="2">Uncharacterized protein</fullName>
    </submittedName>
</protein>
<evidence type="ECO:0000256" key="1">
    <source>
        <dbReference type="SAM" id="SignalP"/>
    </source>
</evidence>
<dbReference type="EMBL" id="UGSC01000001">
    <property type="protein sequence ID" value="SUA66845.1"/>
    <property type="molecule type" value="Genomic_DNA"/>
</dbReference>
<sequence>MIKKMAFCLAVTSFLLVFTVPAQTANLSHGTIQVQGHIGGS</sequence>
<keyword evidence="1" id="KW-0732">Signal</keyword>
<organism evidence="2 3">
    <name type="scientific">Paenibacillus polymyxa</name>
    <name type="common">Bacillus polymyxa</name>
    <dbReference type="NCBI Taxonomy" id="1406"/>
    <lineage>
        <taxon>Bacteria</taxon>
        <taxon>Bacillati</taxon>
        <taxon>Bacillota</taxon>
        <taxon>Bacilli</taxon>
        <taxon>Bacillales</taxon>
        <taxon>Paenibacillaceae</taxon>
        <taxon>Paenibacillus</taxon>
    </lineage>
</organism>
<evidence type="ECO:0000313" key="3">
    <source>
        <dbReference type="Proteomes" id="UP000254400"/>
    </source>
</evidence>
<dbReference type="Proteomes" id="UP000254400">
    <property type="component" value="Unassembled WGS sequence"/>
</dbReference>
<evidence type="ECO:0000313" key="2">
    <source>
        <dbReference type="EMBL" id="SUA66845.1"/>
    </source>
</evidence>
<dbReference type="AlphaFoldDB" id="A0A378XUI5"/>
<proteinExistence type="predicted"/>
<accession>A0A378XUI5</accession>
<reference evidence="2 3" key="1">
    <citation type="submission" date="2018-06" db="EMBL/GenBank/DDBJ databases">
        <authorList>
            <consortium name="Pathogen Informatics"/>
            <person name="Doyle S."/>
        </authorList>
    </citation>
    <scope>NUCLEOTIDE SEQUENCE [LARGE SCALE GENOMIC DNA]</scope>
    <source>
        <strain evidence="2 3">NCTC10343</strain>
    </source>
</reference>